<dbReference type="EMBL" id="RBNX01000037">
    <property type="protein sequence ID" value="RML83510.1"/>
    <property type="molecule type" value="Genomic_DNA"/>
</dbReference>
<accession>A0AAX1W5I7</accession>
<evidence type="ECO:0000313" key="1">
    <source>
        <dbReference type="EMBL" id="RML83510.1"/>
    </source>
</evidence>
<organism evidence="1 2">
    <name type="scientific">Pseudomonas amygdali pv. tabaci</name>
    <name type="common">Pseudomonas syringae pv. tabaci</name>
    <dbReference type="NCBI Taxonomy" id="322"/>
    <lineage>
        <taxon>Bacteria</taxon>
        <taxon>Pseudomonadati</taxon>
        <taxon>Pseudomonadota</taxon>
        <taxon>Gammaproteobacteria</taxon>
        <taxon>Pseudomonadales</taxon>
        <taxon>Pseudomonadaceae</taxon>
        <taxon>Pseudomonas</taxon>
        <taxon>Pseudomonas amygdali</taxon>
    </lineage>
</organism>
<gene>
    <name evidence="1" type="ORF">ALQ89_200015</name>
</gene>
<reference evidence="1 2" key="1">
    <citation type="submission" date="2018-08" db="EMBL/GenBank/DDBJ databases">
        <title>Recombination of ecologically and evolutionarily significant loci maintains genetic cohesion in the Pseudomonas syringae species complex.</title>
        <authorList>
            <person name="Dillon M."/>
            <person name="Thakur S."/>
            <person name="Almeida R.N.D."/>
            <person name="Weir B.S."/>
            <person name="Guttman D.S."/>
        </authorList>
    </citation>
    <scope>NUCLEOTIDE SEQUENCE [LARGE SCALE GENOMIC DNA]</scope>
    <source>
        <strain evidence="1 2">ICMP 2851</strain>
    </source>
</reference>
<sequence>MRHSRSNSLASRLVSVSLGSEFNRVRQPYEGGLSIVPTSVSTSFTAAESLGGHYWKASPKNARLQSSVIIFEQDATRVNSYPMSFLVSRLLNASLGVFNYKLLRLFPTLTPTQVCQSAPEKIATICDGFDAGA</sequence>
<evidence type="ECO:0000313" key="2">
    <source>
        <dbReference type="Proteomes" id="UP000280350"/>
    </source>
</evidence>
<protein>
    <submittedName>
        <fullName evidence="1">Uncharacterized protein</fullName>
    </submittedName>
</protein>
<comment type="caution">
    <text evidence="1">The sequence shown here is derived from an EMBL/GenBank/DDBJ whole genome shotgun (WGS) entry which is preliminary data.</text>
</comment>
<proteinExistence type="predicted"/>
<name>A0AAX1W5I7_PSEAJ</name>
<dbReference type="AlphaFoldDB" id="A0AAX1W5I7"/>
<dbReference type="Proteomes" id="UP000280350">
    <property type="component" value="Unassembled WGS sequence"/>
</dbReference>